<protein>
    <submittedName>
        <fullName evidence="1">Uncharacterized protein</fullName>
    </submittedName>
</protein>
<dbReference type="AlphaFoldDB" id="A0ABD3Y0F2"/>
<keyword evidence="2" id="KW-1185">Reference proteome</keyword>
<feature type="non-terminal residue" evidence="1">
    <location>
        <position position="111"/>
    </location>
</feature>
<name>A0ABD3Y0F2_SINWO</name>
<reference evidence="1 2" key="1">
    <citation type="submission" date="2024-11" db="EMBL/GenBank/DDBJ databases">
        <title>Chromosome-level genome assembly of the freshwater bivalve Anodonta woodiana.</title>
        <authorList>
            <person name="Chen X."/>
        </authorList>
    </citation>
    <scope>NUCLEOTIDE SEQUENCE [LARGE SCALE GENOMIC DNA]</scope>
    <source>
        <strain evidence="1">MN2024</strain>
        <tissue evidence="1">Gills</tissue>
    </source>
</reference>
<dbReference type="EMBL" id="JBJQND010000001">
    <property type="protein sequence ID" value="KAL3891934.1"/>
    <property type="molecule type" value="Genomic_DNA"/>
</dbReference>
<evidence type="ECO:0000313" key="1">
    <source>
        <dbReference type="EMBL" id="KAL3891934.1"/>
    </source>
</evidence>
<comment type="caution">
    <text evidence="1">The sequence shown here is derived from an EMBL/GenBank/DDBJ whole genome shotgun (WGS) entry which is preliminary data.</text>
</comment>
<sequence>ATGLETVWVRDVTEHIEADKRGLGDRDLPDKLTFYLRRGLDDLILNLMRNYDIDPNAEIYVVQESKNGQSFLVKTNDAEKEAIAYYQDVENMAYMTVRCASRSIHECDRVI</sequence>
<accession>A0ABD3Y0F2</accession>
<evidence type="ECO:0000313" key="2">
    <source>
        <dbReference type="Proteomes" id="UP001634394"/>
    </source>
</evidence>
<dbReference type="Proteomes" id="UP001634394">
    <property type="component" value="Unassembled WGS sequence"/>
</dbReference>
<gene>
    <name evidence="1" type="ORF">ACJMK2_004176</name>
</gene>
<proteinExistence type="predicted"/>
<organism evidence="1 2">
    <name type="scientific">Sinanodonta woodiana</name>
    <name type="common">Chinese pond mussel</name>
    <name type="synonym">Anodonta woodiana</name>
    <dbReference type="NCBI Taxonomy" id="1069815"/>
    <lineage>
        <taxon>Eukaryota</taxon>
        <taxon>Metazoa</taxon>
        <taxon>Spiralia</taxon>
        <taxon>Lophotrochozoa</taxon>
        <taxon>Mollusca</taxon>
        <taxon>Bivalvia</taxon>
        <taxon>Autobranchia</taxon>
        <taxon>Heteroconchia</taxon>
        <taxon>Palaeoheterodonta</taxon>
        <taxon>Unionida</taxon>
        <taxon>Unionoidea</taxon>
        <taxon>Unionidae</taxon>
        <taxon>Unioninae</taxon>
        <taxon>Sinanodonta</taxon>
    </lineage>
</organism>
<feature type="non-terminal residue" evidence="1">
    <location>
        <position position="1"/>
    </location>
</feature>